<accession>A0A183NYI6</accession>
<gene>
    <name evidence="1" type="ORF">SMTD_LOCUS7172</name>
</gene>
<evidence type="ECO:0000313" key="2">
    <source>
        <dbReference type="Proteomes" id="UP000269396"/>
    </source>
</evidence>
<protein>
    <submittedName>
        <fullName evidence="1">Uncharacterized protein</fullName>
    </submittedName>
</protein>
<proteinExistence type="predicted"/>
<evidence type="ECO:0000313" key="1">
    <source>
        <dbReference type="EMBL" id="VDP37927.1"/>
    </source>
</evidence>
<sequence length="142" mass="15722">MHLILVGVRMGSINSFDSKLLITVMEHALVQYVSKPTHFGANQGSSLLDLVITHATEDIANINILPPLVNSDHAVLSSTFRASDMIYDQVKSRPNVWRANLSTIQECVAKIAEKAEALLKYFSKAFSINNKERPTIVIMAAR</sequence>
<dbReference type="AlphaFoldDB" id="A0A183NYI6"/>
<dbReference type="EMBL" id="UZAL01028034">
    <property type="protein sequence ID" value="VDP37927.1"/>
    <property type="molecule type" value="Genomic_DNA"/>
</dbReference>
<dbReference type="Proteomes" id="UP000269396">
    <property type="component" value="Unassembled WGS sequence"/>
</dbReference>
<organism evidence="1 2">
    <name type="scientific">Schistosoma mattheei</name>
    <dbReference type="NCBI Taxonomy" id="31246"/>
    <lineage>
        <taxon>Eukaryota</taxon>
        <taxon>Metazoa</taxon>
        <taxon>Spiralia</taxon>
        <taxon>Lophotrochozoa</taxon>
        <taxon>Platyhelminthes</taxon>
        <taxon>Trematoda</taxon>
        <taxon>Digenea</taxon>
        <taxon>Strigeidida</taxon>
        <taxon>Schistosomatoidea</taxon>
        <taxon>Schistosomatidae</taxon>
        <taxon>Schistosoma</taxon>
    </lineage>
</organism>
<reference evidence="1 2" key="1">
    <citation type="submission" date="2018-11" db="EMBL/GenBank/DDBJ databases">
        <authorList>
            <consortium name="Pathogen Informatics"/>
        </authorList>
    </citation>
    <scope>NUCLEOTIDE SEQUENCE [LARGE SCALE GENOMIC DNA]</scope>
    <source>
        <strain>Denwood</strain>
        <strain evidence="2">Zambia</strain>
    </source>
</reference>
<keyword evidence="2" id="KW-1185">Reference proteome</keyword>
<name>A0A183NYI6_9TREM</name>